<dbReference type="EMBL" id="JANVFT010000089">
    <property type="protein sequence ID" value="KAJ4470982.1"/>
    <property type="molecule type" value="Genomic_DNA"/>
</dbReference>
<reference evidence="2" key="1">
    <citation type="submission" date="2022-08" db="EMBL/GenBank/DDBJ databases">
        <title>A Global Phylogenomic Analysis of the Shiitake Genus Lentinula.</title>
        <authorList>
            <consortium name="DOE Joint Genome Institute"/>
            <person name="Sierra-Patev S."/>
            <person name="Min B."/>
            <person name="Naranjo-Ortiz M."/>
            <person name="Looney B."/>
            <person name="Konkel Z."/>
            <person name="Slot J.C."/>
            <person name="Sakamoto Y."/>
            <person name="Steenwyk J.L."/>
            <person name="Rokas A."/>
            <person name="Carro J."/>
            <person name="Camarero S."/>
            <person name="Ferreira P."/>
            <person name="Molpeceres G."/>
            <person name="Ruiz-Duenas F.J."/>
            <person name="Serrano A."/>
            <person name="Henrissat B."/>
            <person name="Drula E."/>
            <person name="Hughes K.W."/>
            <person name="Mata J.L."/>
            <person name="Ishikawa N.K."/>
            <person name="Vargas-Isla R."/>
            <person name="Ushijima S."/>
            <person name="Smith C.A."/>
            <person name="Ahrendt S."/>
            <person name="Andreopoulos W."/>
            <person name="He G."/>
            <person name="Labutti K."/>
            <person name="Lipzen A."/>
            <person name="Ng V."/>
            <person name="Riley R."/>
            <person name="Sandor L."/>
            <person name="Barry K."/>
            <person name="Martinez A.T."/>
            <person name="Xiao Y."/>
            <person name="Gibbons J.G."/>
            <person name="Terashima K."/>
            <person name="Grigoriev I.V."/>
            <person name="Hibbett D.S."/>
        </authorList>
    </citation>
    <scope>NUCLEOTIDE SEQUENCE</scope>
    <source>
        <strain evidence="2">RHP3577 ss4</strain>
    </source>
</reference>
<sequence length="301" mass="34344">MDQEQPDEIYPRRLRTHTQTGERRRKRARERILKMGNMRVHCKCGCVKYPDSSCRPLGGMILVTCKNRRSSQIVSRLIVAMEDRSKPSMVNKPQHPKLVVAQIVKEVEKGGNDQAADSPKPEHLGTSLFVKRTVDGEAWNEPIAQNARLPNPRPKILPSVAHSISLTLIRRREHLGALLAPRVSIYHKQGFGFLIISSRALQRASNEVTTRQRNWKSLDSEIQVTHNSDRRPRRSKNSDVMNPSPKWPRIKDEQEEVEVLSHILDWKVELEKTTSTDDFSGDDLFGDDDLPGDGDLLARAW</sequence>
<gene>
    <name evidence="2" type="ORF">C8R41DRAFT_905589</name>
</gene>
<proteinExistence type="predicted"/>
<comment type="caution">
    <text evidence="2">The sequence shown here is derived from an EMBL/GenBank/DDBJ whole genome shotgun (WGS) entry which is preliminary data.</text>
</comment>
<dbReference type="Proteomes" id="UP001150217">
    <property type="component" value="Unassembled WGS sequence"/>
</dbReference>
<accession>A0ABQ8V2M2</accession>
<evidence type="ECO:0000256" key="1">
    <source>
        <dbReference type="SAM" id="MobiDB-lite"/>
    </source>
</evidence>
<feature type="region of interest" description="Disordered" evidence="1">
    <location>
        <begin position="222"/>
        <end position="250"/>
    </location>
</feature>
<feature type="region of interest" description="Disordered" evidence="1">
    <location>
        <begin position="1"/>
        <end position="26"/>
    </location>
</feature>
<organism evidence="2 3">
    <name type="scientific">Lentinula lateritia</name>
    <dbReference type="NCBI Taxonomy" id="40482"/>
    <lineage>
        <taxon>Eukaryota</taxon>
        <taxon>Fungi</taxon>
        <taxon>Dikarya</taxon>
        <taxon>Basidiomycota</taxon>
        <taxon>Agaricomycotina</taxon>
        <taxon>Agaricomycetes</taxon>
        <taxon>Agaricomycetidae</taxon>
        <taxon>Agaricales</taxon>
        <taxon>Marasmiineae</taxon>
        <taxon>Omphalotaceae</taxon>
        <taxon>Lentinula</taxon>
    </lineage>
</organism>
<evidence type="ECO:0000313" key="2">
    <source>
        <dbReference type="EMBL" id="KAJ4470982.1"/>
    </source>
</evidence>
<protein>
    <submittedName>
        <fullName evidence="2">Uncharacterized protein</fullName>
    </submittedName>
</protein>
<keyword evidence="3" id="KW-1185">Reference proteome</keyword>
<evidence type="ECO:0000313" key="3">
    <source>
        <dbReference type="Proteomes" id="UP001150217"/>
    </source>
</evidence>
<name>A0ABQ8V2M2_9AGAR</name>